<dbReference type="AlphaFoldDB" id="A0A0B6ZUE6"/>
<organism evidence="1">
    <name type="scientific">Arion vulgaris</name>
    <dbReference type="NCBI Taxonomy" id="1028688"/>
    <lineage>
        <taxon>Eukaryota</taxon>
        <taxon>Metazoa</taxon>
        <taxon>Spiralia</taxon>
        <taxon>Lophotrochozoa</taxon>
        <taxon>Mollusca</taxon>
        <taxon>Gastropoda</taxon>
        <taxon>Heterobranchia</taxon>
        <taxon>Euthyneura</taxon>
        <taxon>Panpulmonata</taxon>
        <taxon>Eupulmonata</taxon>
        <taxon>Stylommatophora</taxon>
        <taxon>Helicina</taxon>
        <taxon>Arionoidea</taxon>
        <taxon>Arionidae</taxon>
        <taxon>Arion</taxon>
    </lineage>
</organism>
<accession>A0A0B6ZUE6</accession>
<sequence>MRQMSGASGIQHFNTPEPPPTFEIHCKIQVLYSTISVLQNSKCINYYNTANKFRGHIQHYNTVEKNHRSTNVQIPLQNSE</sequence>
<dbReference type="EMBL" id="HACG01025077">
    <property type="protein sequence ID" value="CEK71942.1"/>
    <property type="molecule type" value="Transcribed_RNA"/>
</dbReference>
<proteinExistence type="predicted"/>
<reference evidence="1" key="1">
    <citation type="submission" date="2014-12" db="EMBL/GenBank/DDBJ databases">
        <title>Insight into the proteome of Arion vulgaris.</title>
        <authorList>
            <person name="Aradska J."/>
            <person name="Bulat T."/>
            <person name="Smidak R."/>
            <person name="Sarate P."/>
            <person name="Gangsoo J."/>
            <person name="Sialana F."/>
            <person name="Bilban M."/>
            <person name="Lubec G."/>
        </authorList>
    </citation>
    <scope>NUCLEOTIDE SEQUENCE</scope>
    <source>
        <tissue evidence="1">Skin</tissue>
    </source>
</reference>
<feature type="non-terminal residue" evidence="1">
    <location>
        <position position="80"/>
    </location>
</feature>
<evidence type="ECO:0000313" key="1">
    <source>
        <dbReference type="EMBL" id="CEK71942.1"/>
    </source>
</evidence>
<name>A0A0B6ZUE6_9EUPU</name>
<gene>
    <name evidence="1" type="primary">ORF80483</name>
</gene>
<protein>
    <submittedName>
        <fullName evidence="1">Uncharacterized protein</fullName>
    </submittedName>
</protein>